<protein>
    <submittedName>
        <fullName evidence="3">Unnamed protein product</fullName>
    </submittedName>
</protein>
<gene>
    <name evidence="3" type="ORF">Pfra01_001577700</name>
</gene>
<accession>A0A9W6XQU6</accession>
<name>A0A9W6XQU6_9STRA</name>
<dbReference type="Gene3D" id="3.40.50.410">
    <property type="entry name" value="von Willebrand factor, type A domain"/>
    <property type="match status" value="1"/>
</dbReference>
<evidence type="ECO:0000259" key="2">
    <source>
        <dbReference type="PROSITE" id="PS50234"/>
    </source>
</evidence>
<dbReference type="PROSITE" id="PS50234">
    <property type="entry name" value="VWFA"/>
    <property type="match status" value="1"/>
</dbReference>
<proteinExistence type="predicted"/>
<keyword evidence="4" id="KW-1185">Reference proteome</keyword>
<dbReference type="InterPro" id="IPR002035">
    <property type="entry name" value="VWF_A"/>
</dbReference>
<sequence>MSVKDINPDDGRGVIDEFKRKIQKLLRANADKNFVTEMYSDHMVTTNHCFMLANVNCSPPFRSHGYHESLLHARQRVEELMKAKGRPSEKELHTEKMSESLKSSQHGFRNGHSFHNTIRLVLAKISLLDWIGVKDASQEMQLNDIVRKLPGVIRTGCIIPVDYQCRDENAPQYLKHLVLYRERDSGLLHLDELGRNHTDLVDCWTKLNQQLSLDKICDDSIDFGPGVCVEHKLDGEVIHLTLVALFQRYLEMTQKDEFERICASDYTSFDAMLSFLAAGHDGDHRCNVKHHACGVGCNATHCTEKCVLGIEHVHTVHKCTESSCIYVCEMQDCGKRCAAENHFHDRPDLASLFALENGLSVNCVRGVSGSVRHMCSSPHACSALCESGGICSRVVRVATRRFNGKYTKFDFDLKRMVGVRNKCAIILEPGQTKHDQDYHSCERLLTNGRTTLHWCDTKCVACDYYCEKPVGHDEMHSAAHGNMTNTHFITSTNEEVVEWDNQKYAAGEQGIAECVVYCTYSGEADKRRHCQKTRVKPTPEHEVDEILHAKYWETIGWEDPCPSATERALFDTCPYMCIASEHRGRGKARSGCDLPAWHTPATSVPFVEKDGFTYIEGHRFTCSHASAAGILHHIFVLDCSGSMRGDPWNQLLKGVREYLRSRIASGAVQDVVSAVTFGDKGVIEFERAKIENVVTRNIKFHGGGTNYAHGLRQAKAIISRTHLDKYKPILIFFTDGRPGDGKKGLELAKNIRHDYTVTGLRSFVVGYGRVSELGVAELAHTLGGTVYEAMTVADVGEAFRTISLSLGARAGLICSSGA</sequence>
<dbReference type="EMBL" id="BSXT01001731">
    <property type="protein sequence ID" value="GMF44797.1"/>
    <property type="molecule type" value="Genomic_DNA"/>
</dbReference>
<comment type="caution">
    <text evidence="3">The sequence shown here is derived from an EMBL/GenBank/DDBJ whole genome shotgun (WGS) entry which is preliminary data.</text>
</comment>
<feature type="region of interest" description="Disordered" evidence="1">
    <location>
        <begin position="84"/>
        <end position="107"/>
    </location>
</feature>
<feature type="compositionally biased region" description="Basic and acidic residues" evidence="1">
    <location>
        <begin position="84"/>
        <end position="99"/>
    </location>
</feature>
<evidence type="ECO:0000313" key="3">
    <source>
        <dbReference type="EMBL" id="GMF44797.1"/>
    </source>
</evidence>
<dbReference type="InterPro" id="IPR036465">
    <property type="entry name" value="vWFA_dom_sf"/>
</dbReference>
<dbReference type="Proteomes" id="UP001165121">
    <property type="component" value="Unassembled WGS sequence"/>
</dbReference>
<dbReference type="SUPFAM" id="SSF53300">
    <property type="entry name" value="vWA-like"/>
    <property type="match status" value="1"/>
</dbReference>
<dbReference type="SMART" id="SM00327">
    <property type="entry name" value="VWA"/>
    <property type="match status" value="1"/>
</dbReference>
<dbReference type="PANTHER" id="PTHR22796">
    <property type="entry name" value="URG4-RELATED"/>
    <property type="match status" value="1"/>
</dbReference>
<dbReference type="AlphaFoldDB" id="A0A9W6XQU6"/>
<evidence type="ECO:0000313" key="4">
    <source>
        <dbReference type="Proteomes" id="UP001165121"/>
    </source>
</evidence>
<dbReference type="CDD" id="cd00198">
    <property type="entry name" value="vWFA"/>
    <property type="match status" value="1"/>
</dbReference>
<dbReference type="Pfam" id="PF00092">
    <property type="entry name" value="VWA"/>
    <property type="match status" value="1"/>
</dbReference>
<evidence type="ECO:0000256" key="1">
    <source>
        <dbReference type="SAM" id="MobiDB-lite"/>
    </source>
</evidence>
<organism evidence="3 4">
    <name type="scientific">Phytophthora fragariaefolia</name>
    <dbReference type="NCBI Taxonomy" id="1490495"/>
    <lineage>
        <taxon>Eukaryota</taxon>
        <taxon>Sar</taxon>
        <taxon>Stramenopiles</taxon>
        <taxon>Oomycota</taxon>
        <taxon>Peronosporomycetes</taxon>
        <taxon>Peronosporales</taxon>
        <taxon>Peronosporaceae</taxon>
        <taxon>Phytophthora</taxon>
    </lineage>
</organism>
<dbReference type="PANTHER" id="PTHR22796:SF1">
    <property type="entry name" value="VWFA DOMAIN-CONTAINING PROTEIN"/>
    <property type="match status" value="1"/>
</dbReference>
<feature type="domain" description="VWFA" evidence="2">
    <location>
        <begin position="632"/>
        <end position="806"/>
    </location>
</feature>
<dbReference type="OrthoDB" id="2343366at2759"/>
<reference evidence="3" key="1">
    <citation type="submission" date="2023-04" db="EMBL/GenBank/DDBJ databases">
        <title>Phytophthora fragariaefolia NBRC 109709.</title>
        <authorList>
            <person name="Ichikawa N."/>
            <person name="Sato H."/>
            <person name="Tonouchi N."/>
        </authorList>
    </citation>
    <scope>NUCLEOTIDE SEQUENCE</scope>
    <source>
        <strain evidence="3">NBRC 109709</strain>
    </source>
</reference>